<protein>
    <recommendedName>
        <fullName evidence="3">F-box domain-containing protein</fullName>
    </recommendedName>
</protein>
<name>A0A8K0W9X6_9HYPO</name>
<evidence type="ECO:0008006" key="3">
    <source>
        <dbReference type="Google" id="ProtNLM"/>
    </source>
</evidence>
<accession>A0A8K0W9X6</accession>
<evidence type="ECO:0000313" key="1">
    <source>
        <dbReference type="EMBL" id="KAH7242353.1"/>
    </source>
</evidence>
<gene>
    <name evidence="1" type="ORF">BKA59DRAFT_480512</name>
</gene>
<dbReference type="AlphaFoldDB" id="A0A8K0W9X6"/>
<comment type="caution">
    <text evidence="1">The sequence shown here is derived from an EMBL/GenBank/DDBJ whole genome shotgun (WGS) entry which is preliminary data.</text>
</comment>
<proteinExistence type="predicted"/>
<dbReference type="Proteomes" id="UP000813427">
    <property type="component" value="Unassembled WGS sequence"/>
</dbReference>
<evidence type="ECO:0000313" key="2">
    <source>
        <dbReference type="Proteomes" id="UP000813427"/>
    </source>
</evidence>
<dbReference type="EMBL" id="JAGPXF010000005">
    <property type="protein sequence ID" value="KAH7242353.1"/>
    <property type="molecule type" value="Genomic_DNA"/>
</dbReference>
<sequence>MPVQLRPRLRPSEPTVCSRMTPFKVPATLGINGSQNSALLLKLPPEILTLIFSQATLVEKVMLAMSCKKLLTISRLCSISVPDPKYHVAIWNRNYEQLPSTECSCLHMQYLLQRARPPGRSRAWCVDCARHLPTRKNLWVKKLKTEFEMSEYELPFYKCAIDMFSRRFRKQCPRCWLCEYDFNHERKLVPQHASGG</sequence>
<reference evidence="1" key="1">
    <citation type="journal article" date="2021" name="Nat. Commun.">
        <title>Genetic determinants of endophytism in the Arabidopsis root mycobiome.</title>
        <authorList>
            <person name="Mesny F."/>
            <person name="Miyauchi S."/>
            <person name="Thiergart T."/>
            <person name="Pickel B."/>
            <person name="Atanasova L."/>
            <person name="Karlsson M."/>
            <person name="Huettel B."/>
            <person name="Barry K.W."/>
            <person name="Haridas S."/>
            <person name="Chen C."/>
            <person name="Bauer D."/>
            <person name="Andreopoulos W."/>
            <person name="Pangilinan J."/>
            <person name="LaButti K."/>
            <person name="Riley R."/>
            <person name="Lipzen A."/>
            <person name="Clum A."/>
            <person name="Drula E."/>
            <person name="Henrissat B."/>
            <person name="Kohler A."/>
            <person name="Grigoriev I.V."/>
            <person name="Martin F.M."/>
            <person name="Hacquard S."/>
        </authorList>
    </citation>
    <scope>NUCLEOTIDE SEQUENCE</scope>
    <source>
        <strain evidence="1">MPI-SDFR-AT-0068</strain>
    </source>
</reference>
<organism evidence="1 2">
    <name type="scientific">Fusarium tricinctum</name>
    <dbReference type="NCBI Taxonomy" id="61284"/>
    <lineage>
        <taxon>Eukaryota</taxon>
        <taxon>Fungi</taxon>
        <taxon>Dikarya</taxon>
        <taxon>Ascomycota</taxon>
        <taxon>Pezizomycotina</taxon>
        <taxon>Sordariomycetes</taxon>
        <taxon>Hypocreomycetidae</taxon>
        <taxon>Hypocreales</taxon>
        <taxon>Nectriaceae</taxon>
        <taxon>Fusarium</taxon>
        <taxon>Fusarium tricinctum species complex</taxon>
    </lineage>
</organism>
<dbReference type="OrthoDB" id="4430588at2759"/>
<keyword evidence="2" id="KW-1185">Reference proteome</keyword>